<name>A0A398BN92_9BACI</name>
<organism evidence="1 2">
    <name type="scientific">Mesobacillus zeae</name>
    <dbReference type="NCBI Taxonomy" id="1917180"/>
    <lineage>
        <taxon>Bacteria</taxon>
        <taxon>Bacillati</taxon>
        <taxon>Bacillota</taxon>
        <taxon>Bacilli</taxon>
        <taxon>Bacillales</taxon>
        <taxon>Bacillaceae</taxon>
        <taxon>Mesobacillus</taxon>
    </lineage>
</organism>
<evidence type="ECO:0000313" key="1">
    <source>
        <dbReference type="EMBL" id="RID88826.1"/>
    </source>
</evidence>
<dbReference type="RefSeq" id="WP_119110989.1">
    <property type="nucleotide sequence ID" value="NZ_CBCSEO010000004.1"/>
</dbReference>
<evidence type="ECO:0000313" key="2">
    <source>
        <dbReference type="Proteomes" id="UP000265816"/>
    </source>
</evidence>
<dbReference type="OrthoDB" id="3893742at2"/>
<reference evidence="1 2" key="1">
    <citation type="submission" date="2018-08" db="EMBL/GenBank/DDBJ databases">
        <title>Bacillus jemisoniae sp. nov., Bacillus chryseoplanitiae sp. nov., Bacillus resnikiae sp. nov., and Bacillus frankliniae sp. nov., isolated from Viking spacecraft and associated surfaces.</title>
        <authorList>
            <person name="Seuylemezian A."/>
            <person name="Vaishampayan P."/>
        </authorList>
    </citation>
    <scope>NUCLEOTIDE SEQUENCE [LARGE SCALE GENOMIC DNA]</scope>
    <source>
        <strain evidence="1 2">JJ-247</strain>
    </source>
</reference>
<dbReference type="Proteomes" id="UP000265816">
    <property type="component" value="Unassembled WGS sequence"/>
</dbReference>
<accession>A0A398BN92</accession>
<comment type="caution">
    <text evidence="1">The sequence shown here is derived from an EMBL/GenBank/DDBJ whole genome shotgun (WGS) entry which is preliminary data.</text>
</comment>
<gene>
    <name evidence="1" type="ORF">D1970_00845</name>
</gene>
<sequence>MRIPQMTKTDGFQSAYSRFKAASLSHKRFFQHAVFQEAFNAAQEPGGIEKIYQQARNFDSDGVFNDRVWNNPASLNPSLVRAALSKGGMTAGGEIMSLLRILSIARGKGTNPIMTAQACNEFLSKALLLNMDLLILRETEENRIYLLHEEKLARKVVSFVGDNCFSPVVFQSIQKEIENLASQRPIVVKKIIQMITKTKRLTGMMAEAGSGWAVLDRSLHAPSSLSASFGSGYKEALGNCSDLLLVKEAFQLRTTMENTGIVSVYHAVFLMYINKEKPYLIQSFLCIDEQSKTNLRNNLPLIRKLVDSAVNYQTRQCIYGLMRLLQRDILTPDLKSLLDELNNWACKKNTQASGAEWDHSPHSSAVVAAAISILGQPLGVGQGFNPACEPAAVMSYWSQKEPTLLIKLLLELLSTERISLEFEGKSILSSRLPLVELEDHENIDVVSLLMFPPLLAIRDEMVRRSGETERYPQKAVHPGFYVTGIWKGFIRADEEDEFEKKFYQHYHPSSQVRAVTGLPQPAVILIYNREGIEIGKLTVLIQRVTSDGKGKTRVYFYSPNNDSLQEWSKGIKTSISGNGEKEGESSLLFKDFLECLHSFHFDDKQTGDHDI</sequence>
<dbReference type="EMBL" id="QWVT01000002">
    <property type="protein sequence ID" value="RID88826.1"/>
    <property type="molecule type" value="Genomic_DNA"/>
</dbReference>
<dbReference type="AlphaFoldDB" id="A0A398BN92"/>
<keyword evidence="2" id="KW-1185">Reference proteome</keyword>
<proteinExistence type="predicted"/>
<protein>
    <submittedName>
        <fullName evidence="1">Uncharacterized protein</fullName>
    </submittedName>
</protein>